<gene>
    <name evidence="1" type="ORF">S12H4_04675</name>
</gene>
<dbReference type="AlphaFoldDB" id="X1QZG5"/>
<organism evidence="1">
    <name type="scientific">marine sediment metagenome</name>
    <dbReference type="NCBI Taxonomy" id="412755"/>
    <lineage>
        <taxon>unclassified sequences</taxon>
        <taxon>metagenomes</taxon>
        <taxon>ecological metagenomes</taxon>
    </lineage>
</organism>
<proteinExistence type="predicted"/>
<accession>X1QZG5</accession>
<comment type="caution">
    <text evidence="1">The sequence shown here is derived from an EMBL/GenBank/DDBJ whole genome shotgun (WGS) entry which is preliminary data.</text>
</comment>
<reference evidence="1" key="1">
    <citation type="journal article" date="2014" name="Front. Microbiol.">
        <title>High frequency of phylogenetically diverse reductive dehalogenase-homologous genes in deep subseafloor sedimentary metagenomes.</title>
        <authorList>
            <person name="Kawai M."/>
            <person name="Futagami T."/>
            <person name="Toyoda A."/>
            <person name="Takaki Y."/>
            <person name="Nishi S."/>
            <person name="Hori S."/>
            <person name="Arai W."/>
            <person name="Tsubouchi T."/>
            <person name="Morono Y."/>
            <person name="Uchiyama I."/>
            <person name="Ito T."/>
            <person name="Fujiyama A."/>
            <person name="Inagaki F."/>
            <person name="Takami H."/>
        </authorList>
    </citation>
    <scope>NUCLEOTIDE SEQUENCE</scope>
    <source>
        <strain evidence="1">Expedition CK06-06</strain>
    </source>
</reference>
<protein>
    <submittedName>
        <fullName evidence="1">Uncharacterized protein</fullName>
    </submittedName>
</protein>
<sequence length="85" mass="9620">PKRVIEFPIEEAEINTYQLRKALSGGRSRAIEVTVPRDFIRALAWKSGLSYEDFVSQCKATAFYVSEDELLYRFKRADGDGAGSK</sequence>
<feature type="non-terminal residue" evidence="1">
    <location>
        <position position="1"/>
    </location>
</feature>
<name>X1QZG5_9ZZZZ</name>
<dbReference type="EMBL" id="BARW01001472">
    <property type="protein sequence ID" value="GAI60226.1"/>
    <property type="molecule type" value="Genomic_DNA"/>
</dbReference>
<evidence type="ECO:0000313" key="1">
    <source>
        <dbReference type="EMBL" id="GAI60226.1"/>
    </source>
</evidence>